<dbReference type="EMBL" id="JAUEOZ010000002">
    <property type="protein sequence ID" value="MDN2482701.1"/>
    <property type="molecule type" value="Genomic_DNA"/>
</dbReference>
<dbReference type="RefSeq" id="WP_289962753.1">
    <property type="nucleotide sequence ID" value="NZ_JAUEOZ010000002.1"/>
</dbReference>
<dbReference type="PROSITE" id="PS51257">
    <property type="entry name" value="PROKAR_LIPOPROTEIN"/>
    <property type="match status" value="1"/>
</dbReference>
<organism evidence="1 2">
    <name type="scientific">Vibrio agarivorans</name>
    <dbReference type="NCBI Taxonomy" id="153622"/>
    <lineage>
        <taxon>Bacteria</taxon>
        <taxon>Pseudomonadati</taxon>
        <taxon>Pseudomonadota</taxon>
        <taxon>Gammaproteobacteria</taxon>
        <taxon>Vibrionales</taxon>
        <taxon>Vibrionaceae</taxon>
        <taxon>Vibrio</taxon>
    </lineage>
</organism>
<proteinExistence type="predicted"/>
<reference evidence="1" key="1">
    <citation type="submission" date="2024-05" db="EMBL/GenBank/DDBJ databases">
        <title>Genome Sequences of Four Agar- Degrading Marine Bacteria.</title>
        <authorList>
            <person name="Phillips E.K."/>
            <person name="Shaffer J.C."/>
            <person name="Henson M.W."/>
            <person name="Temperton B."/>
            <person name="Thrash C.J."/>
            <person name="Martin M.O."/>
        </authorList>
    </citation>
    <scope>NUCLEOTIDE SEQUENCE</scope>
    <source>
        <strain evidence="1">EKP203</strain>
    </source>
</reference>
<evidence type="ECO:0000313" key="1">
    <source>
        <dbReference type="EMBL" id="MDN2482701.1"/>
    </source>
</evidence>
<gene>
    <name evidence="1" type="ORF">QWJ08_15285</name>
</gene>
<accession>A0ABT7Y3Z1</accession>
<protein>
    <submittedName>
        <fullName evidence="1">Uncharacterized protein</fullName>
    </submittedName>
</protein>
<keyword evidence="2" id="KW-1185">Reference proteome</keyword>
<name>A0ABT7Y3Z1_9VIBR</name>
<comment type="caution">
    <text evidence="1">The sequence shown here is derived from an EMBL/GenBank/DDBJ whole genome shotgun (WGS) entry which is preliminary data.</text>
</comment>
<evidence type="ECO:0000313" key="2">
    <source>
        <dbReference type="Proteomes" id="UP001169719"/>
    </source>
</evidence>
<sequence>MKYSTSLLVLAALTSSCTLAAPKAQSDDSQKEAVNQPFVISGDDIQALSDTHWRIKVSYQEAVKVRCVAFTEDEEAVAIDSVAVIPPYEVSNMYTREDDGDIAEVKCWITSTRAEDLGNDYIRHTLD</sequence>
<dbReference type="Proteomes" id="UP001169719">
    <property type="component" value="Unassembled WGS sequence"/>
</dbReference>